<dbReference type="InterPro" id="IPR014729">
    <property type="entry name" value="Rossmann-like_a/b/a_fold"/>
</dbReference>
<dbReference type="InterPro" id="IPR006016">
    <property type="entry name" value="UspA"/>
</dbReference>
<dbReference type="CDD" id="cd00293">
    <property type="entry name" value="USP-like"/>
    <property type="match status" value="1"/>
</dbReference>
<dbReference type="PANTHER" id="PTHR46268">
    <property type="entry name" value="STRESS RESPONSE PROTEIN NHAX"/>
    <property type="match status" value="1"/>
</dbReference>
<evidence type="ECO:0000313" key="4">
    <source>
        <dbReference type="Proteomes" id="UP001595583"/>
    </source>
</evidence>
<dbReference type="SUPFAM" id="SSF52402">
    <property type="entry name" value="Adenine nucleotide alpha hydrolases-like"/>
    <property type="match status" value="1"/>
</dbReference>
<evidence type="ECO:0000256" key="1">
    <source>
        <dbReference type="ARBA" id="ARBA00008791"/>
    </source>
</evidence>
<dbReference type="PANTHER" id="PTHR46268:SF15">
    <property type="entry name" value="UNIVERSAL STRESS PROTEIN HP_0031"/>
    <property type="match status" value="1"/>
</dbReference>
<comment type="similarity">
    <text evidence="1">Belongs to the universal stress protein A family.</text>
</comment>
<dbReference type="Gene3D" id="3.40.50.620">
    <property type="entry name" value="HUPs"/>
    <property type="match status" value="1"/>
</dbReference>
<dbReference type="Proteomes" id="UP001595583">
    <property type="component" value="Unassembled WGS sequence"/>
</dbReference>
<accession>A0ABV7KKG4</accession>
<dbReference type="Pfam" id="PF00582">
    <property type="entry name" value="Usp"/>
    <property type="match status" value="1"/>
</dbReference>
<organism evidence="3 4">
    <name type="scientific">Aquamicrobium soli</name>
    <dbReference type="NCBI Taxonomy" id="1811518"/>
    <lineage>
        <taxon>Bacteria</taxon>
        <taxon>Pseudomonadati</taxon>
        <taxon>Pseudomonadota</taxon>
        <taxon>Alphaproteobacteria</taxon>
        <taxon>Hyphomicrobiales</taxon>
        <taxon>Phyllobacteriaceae</taxon>
        <taxon>Aquamicrobium</taxon>
    </lineage>
</organism>
<reference evidence="4" key="1">
    <citation type="journal article" date="2019" name="Int. J. Syst. Evol. Microbiol.">
        <title>The Global Catalogue of Microorganisms (GCM) 10K type strain sequencing project: providing services to taxonomists for standard genome sequencing and annotation.</title>
        <authorList>
            <consortium name="The Broad Institute Genomics Platform"/>
            <consortium name="The Broad Institute Genome Sequencing Center for Infectious Disease"/>
            <person name="Wu L."/>
            <person name="Ma J."/>
        </authorList>
    </citation>
    <scope>NUCLEOTIDE SEQUENCE [LARGE SCALE GENOMIC DNA]</scope>
    <source>
        <strain evidence="4">KCTC 52165</strain>
    </source>
</reference>
<gene>
    <name evidence="3" type="ORF">ACFOHJ_23255</name>
</gene>
<evidence type="ECO:0000313" key="3">
    <source>
        <dbReference type="EMBL" id="MFC3209142.1"/>
    </source>
</evidence>
<name>A0ABV7KKG4_9HYPH</name>
<feature type="domain" description="UspA" evidence="2">
    <location>
        <begin position="1"/>
        <end position="149"/>
    </location>
</feature>
<dbReference type="EMBL" id="JBHRTK010000031">
    <property type="protein sequence ID" value="MFC3209142.1"/>
    <property type="molecule type" value="Genomic_DNA"/>
</dbReference>
<dbReference type="PRINTS" id="PR01438">
    <property type="entry name" value="UNVRSLSTRESS"/>
</dbReference>
<evidence type="ECO:0000259" key="2">
    <source>
        <dbReference type="Pfam" id="PF00582"/>
    </source>
</evidence>
<comment type="caution">
    <text evidence="3">The sequence shown here is derived from an EMBL/GenBank/DDBJ whole genome shotgun (WGS) entry which is preliminary data.</text>
</comment>
<proteinExistence type="inferred from homology"/>
<dbReference type="InterPro" id="IPR006015">
    <property type="entry name" value="Universal_stress_UspA"/>
</dbReference>
<dbReference type="RefSeq" id="WP_378225269.1">
    <property type="nucleotide sequence ID" value="NZ_JBHRTK010000031.1"/>
</dbReference>
<protein>
    <submittedName>
        <fullName evidence="3">Universal stress protein</fullName>
    </submittedName>
</protein>
<keyword evidence="4" id="KW-1185">Reference proteome</keyword>
<sequence length="149" mass="15697">MYDHILIPTDGSAVAELGVRHGLALAKKHGSKATVVTVTEPLGGQFAFASDLWAPSESEIAAYDEAQRQIAGRILGAVKQEADEMGIAVETVHIPWRLAARALVELADEKGCSLIVMASHGRTGLDRVMLGSQTAEVLATASVPVLVAR</sequence>